<name>A0A7W1X490_9BACI</name>
<keyword evidence="1" id="KW-0812">Transmembrane</keyword>
<keyword evidence="1" id="KW-0472">Membrane</keyword>
<organism evidence="2 3">
    <name type="scientific">Bacillus aquiflavi</name>
    <dbReference type="NCBI Taxonomy" id="2672567"/>
    <lineage>
        <taxon>Bacteria</taxon>
        <taxon>Bacillati</taxon>
        <taxon>Bacillota</taxon>
        <taxon>Bacilli</taxon>
        <taxon>Bacillales</taxon>
        <taxon>Bacillaceae</taxon>
        <taxon>Bacillus</taxon>
    </lineage>
</organism>
<comment type="caution">
    <text evidence="2">The sequence shown here is derived from an EMBL/GenBank/DDBJ whole genome shotgun (WGS) entry which is preliminary data.</text>
</comment>
<dbReference type="EMBL" id="JACEIO010000020">
    <property type="protein sequence ID" value="MBA4537369.1"/>
    <property type="molecule type" value="Genomic_DNA"/>
</dbReference>
<dbReference type="AlphaFoldDB" id="A0A7W1X490"/>
<reference evidence="2 3" key="1">
    <citation type="submission" date="2020-07" db="EMBL/GenBank/DDBJ databases">
        <authorList>
            <person name="Feng H."/>
        </authorList>
    </citation>
    <scope>NUCLEOTIDE SEQUENCE [LARGE SCALE GENOMIC DNA]</scope>
    <source>
        <strain evidence="3">s-12</strain>
    </source>
</reference>
<accession>A0A7W1X490</accession>
<protein>
    <submittedName>
        <fullName evidence="2">Uncharacterized protein</fullName>
    </submittedName>
</protein>
<evidence type="ECO:0000256" key="1">
    <source>
        <dbReference type="SAM" id="Phobius"/>
    </source>
</evidence>
<dbReference type="Proteomes" id="UP000570010">
    <property type="component" value="Unassembled WGS sequence"/>
</dbReference>
<evidence type="ECO:0000313" key="2">
    <source>
        <dbReference type="EMBL" id="MBA4537369.1"/>
    </source>
</evidence>
<evidence type="ECO:0000313" key="3">
    <source>
        <dbReference type="Proteomes" id="UP000570010"/>
    </source>
</evidence>
<proteinExistence type="predicted"/>
<keyword evidence="1" id="KW-1133">Transmembrane helix</keyword>
<gene>
    <name evidence="2" type="ORF">H1Z61_09495</name>
</gene>
<sequence>MFFGPRPFFGRPFFGRPFFGRPFFGGPFFGAPFLGGVLGGLAGSALFSPYYYGAPFGYPYYW</sequence>
<feature type="transmembrane region" description="Helical" evidence="1">
    <location>
        <begin position="28"/>
        <end position="52"/>
    </location>
</feature>